<evidence type="ECO:0000256" key="4">
    <source>
        <dbReference type="ARBA" id="ARBA00023163"/>
    </source>
</evidence>
<sequence>MRKPNTRSTTQRNEHYHCNGIDGQEKYFFKVMIYDFRQTMIIPDKFAHHFKGVTAKIVKLESRSGYTFDVQITKKLNRLVLGSGWESFASAHDLKMGDFLVFKYNGNLLLQVLIFDPSGCEKAAPCSMKNAIGHFGQRWGEPIDTSSFQDHQQKPPQSGNEHWMQKDRSCKGNKIGNVRSSSTPSKYSGCILPRGICLPEFQEKKMKEMIQAIQSKTPMYGSVMTKSSVFGSHCALEISRRYDAYLPYSGQELVLRHHEKSWEVRFCRYKNKSIKFTQGWKRFVQENNLKIGDLCLFQTLKKNYSMNVHIIRTIRSSSTLSNVSGCVLPRGTCLPKTQEKKMKEKIQAIHSKTPMFGAVMKKCSVSCALEISKQYDDAYLPYNAQELMLRHCRQSWKIRFRRYGNNTRKFSQGWKKFVLDNNLQMGDLCLFEILTKINYTINVHIIRKC</sequence>
<keyword evidence="2" id="KW-0805">Transcription regulation</keyword>
<dbReference type="PANTHER" id="PTHR31391">
    <property type="entry name" value="B3 DOMAIN-CONTAINING PROTEIN OS11G0197600-RELATED"/>
    <property type="match status" value="1"/>
</dbReference>
<organism evidence="8">
    <name type="scientific">Oryza brachyantha</name>
    <name type="common">malo sina</name>
    <dbReference type="NCBI Taxonomy" id="4533"/>
    <lineage>
        <taxon>Eukaryota</taxon>
        <taxon>Viridiplantae</taxon>
        <taxon>Streptophyta</taxon>
        <taxon>Embryophyta</taxon>
        <taxon>Tracheophyta</taxon>
        <taxon>Spermatophyta</taxon>
        <taxon>Magnoliopsida</taxon>
        <taxon>Liliopsida</taxon>
        <taxon>Poales</taxon>
        <taxon>Poaceae</taxon>
        <taxon>BOP clade</taxon>
        <taxon>Oryzoideae</taxon>
        <taxon>Oryzeae</taxon>
        <taxon>Oryzinae</taxon>
        <taxon>Oryza</taxon>
    </lineage>
</organism>
<dbReference type="AlphaFoldDB" id="J3LQW1"/>
<keyword evidence="3" id="KW-0238">DNA-binding</keyword>
<dbReference type="Pfam" id="PF02362">
    <property type="entry name" value="B3"/>
    <property type="match status" value="3"/>
</dbReference>
<feature type="compositionally biased region" description="Polar residues" evidence="6">
    <location>
        <begin position="144"/>
        <end position="160"/>
    </location>
</feature>
<evidence type="ECO:0000256" key="2">
    <source>
        <dbReference type="ARBA" id="ARBA00023015"/>
    </source>
</evidence>
<evidence type="ECO:0000313" key="8">
    <source>
        <dbReference type="EnsemblPlants" id="OB03G34370.1"/>
    </source>
</evidence>
<dbReference type="STRING" id="4533.J3LQW1"/>
<feature type="domain" description="TF-B3" evidence="7">
    <location>
        <begin position="221"/>
        <end position="314"/>
    </location>
</feature>
<evidence type="ECO:0000256" key="6">
    <source>
        <dbReference type="SAM" id="MobiDB-lite"/>
    </source>
</evidence>
<dbReference type="InterPro" id="IPR044837">
    <property type="entry name" value="REM16-like"/>
</dbReference>
<comment type="subcellular location">
    <subcellularLocation>
        <location evidence="1">Nucleus</location>
    </subcellularLocation>
</comment>
<protein>
    <recommendedName>
        <fullName evidence="7">TF-B3 domain-containing protein</fullName>
    </recommendedName>
</protein>
<dbReference type="CDD" id="cd10017">
    <property type="entry name" value="B3_DNA"/>
    <property type="match status" value="3"/>
</dbReference>
<keyword evidence="9" id="KW-1185">Reference proteome</keyword>
<dbReference type="HOGENOM" id="CLU_015069_8_2_1"/>
<evidence type="ECO:0000259" key="7">
    <source>
        <dbReference type="PROSITE" id="PS50863"/>
    </source>
</evidence>
<evidence type="ECO:0000313" key="9">
    <source>
        <dbReference type="Proteomes" id="UP000006038"/>
    </source>
</evidence>
<keyword evidence="5" id="KW-0539">Nucleus</keyword>
<dbReference type="GO" id="GO:0003677">
    <property type="term" value="F:DNA binding"/>
    <property type="evidence" value="ECO:0007669"/>
    <property type="project" value="UniProtKB-KW"/>
</dbReference>
<name>J3LQW1_ORYBR</name>
<evidence type="ECO:0000256" key="3">
    <source>
        <dbReference type="ARBA" id="ARBA00023125"/>
    </source>
</evidence>
<dbReference type="Proteomes" id="UP000006038">
    <property type="component" value="Chromosome 3"/>
</dbReference>
<dbReference type="EnsemblPlants" id="OB03G34370.1">
    <property type="protein sequence ID" value="OB03G34370.1"/>
    <property type="gene ID" value="OB03G34370"/>
</dbReference>
<dbReference type="OMA" id="NTAGMVN"/>
<dbReference type="SMART" id="SM01019">
    <property type="entry name" value="B3"/>
    <property type="match status" value="3"/>
</dbReference>
<dbReference type="eggNOG" id="ENOG502QT0X">
    <property type="taxonomic scope" value="Eukaryota"/>
</dbReference>
<evidence type="ECO:0000256" key="1">
    <source>
        <dbReference type="ARBA" id="ARBA00004123"/>
    </source>
</evidence>
<proteinExistence type="predicted"/>
<dbReference type="SUPFAM" id="SSF101936">
    <property type="entry name" value="DNA-binding pseudobarrel domain"/>
    <property type="match status" value="3"/>
</dbReference>
<dbReference type="InterPro" id="IPR015300">
    <property type="entry name" value="DNA-bd_pseudobarrel_sf"/>
</dbReference>
<feature type="region of interest" description="Disordered" evidence="6">
    <location>
        <begin position="143"/>
        <end position="167"/>
    </location>
</feature>
<feature type="domain" description="TF-B3" evidence="7">
    <location>
        <begin position="394"/>
        <end position="449"/>
    </location>
</feature>
<accession>J3LQW1</accession>
<dbReference type="PANTHER" id="PTHR31391:SF121">
    <property type="entry name" value="B3 DOMAIN-CONTAINING PROTEIN OS08G0325100-RELATED"/>
    <property type="match status" value="1"/>
</dbReference>
<reference evidence="8" key="2">
    <citation type="submission" date="2013-04" db="UniProtKB">
        <authorList>
            <consortium name="EnsemblPlants"/>
        </authorList>
    </citation>
    <scope>IDENTIFICATION</scope>
</reference>
<feature type="domain" description="TF-B3" evidence="7">
    <location>
        <begin position="25"/>
        <end position="118"/>
    </location>
</feature>
<dbReference type="InterPro" id="IPR003340">
    <property type="entry name" value="B3_DNA-bd"/>
</dbReference>
<dbReference type="Gramene" id="OB03G34370.1">
    <property type="protein sequence ID" value="OB03G34370.1"/>
    <property type="gene ID" value="OB03G34370"/>
</dbReference>
<evidence type="ECO:0000256" key="5">
    <source>
        <dbReference type="ARBA" id="ARBA00023242"/>
    </source>
</evidence>
<dbReference type="PROSITE" id="PS50863">
    <property type="entry name" value="B3"/>
    <property type="match status" value="3"/>
</dbReference>
<dbReference type="Gene3D" id="2.40.330.10">
    <property type="entry name" value="DNA-binding pseudobarrel domain"/>
    <property type="match status" value="3"/>
</dbReference>
<dbReference type="GO" id="GO:0005634">
    <property type="term" value="C:nucleus"/>
    <property type="evidence" value="ECO:0007669"/>
    <property type="project" value="UniProtKB-SubCell"/>
</dbReference>
<reference evidence="8" key="1">
    <citation type="journal article" date="2013" name="Nat. Commun.">
        <title>Whole-genome sequencing of Oryza brachyantha reveals mechanisms underlying Oryza genome evolution.</title>
        <authorList>
            <person name="Chen J."/>
            <person name="Huang Q."/>
            <person name="Gao D."/>
            <person name="Wang J."/>
            <person name="Lang Y."/>
            <person name="Liu T."/>
            <person name="Li B."/>
            <person name="Bai Z."/>
            <person name="Luis Goicoechea J."/>
            <person name="Liang C."/>
            <person name="Chen C."/>
            <person name="Zhang W."/>
            <person name="Sun S."/>
            <person name="Liao Y."/>
            <person name="Zhang X."/>
            <person name="Yang L."/>
            <person name="Song C."/>
            <person name="Wang M."/>
            <person name="Shi J."/>
            <person name="Liu G."/>
            <person name="Liu J."/>
            <person name="Zhou H."/>
            <person name="Zhou W."/>
            <person name="Yu Q."/>
            <person name="An N."/>
            <person name="Chen Y."/>
            <person name="Cai Q."/>
            <person name="Wang B."/>
            <person name="Liu B."/>
            <person name="Min J."/>
            <person name="Huang Y."/>
            <person name="Wu H."/>
            <person name="Li Z."/>
            <person name="Zhang Y."/>
            <person name="Yin Y."/>
            <person name="Song W."/>
            <person name="Jiang J."/>
            <person name="Jackson S.A."/>
            <person name="Wing R.A."/>
            <person name="Wang J."/>
            <person name="Chen M."/>
        </authorList>
    </citation>
    <scope>NUCLEOTIDE SEQUENCE [LARGE SCALE GENOMIC DNA]</scope>
    <source>
        <strain evidence="8">cv. IRGC 101232</strain>
    </source>
</reference>
<keyword evidence="4" id="KW-0804">Transcription</keyword>